<evidence type="ECO:0000256" key="1">
    <source>
        <dbReference type="SAM" id="Phobius"/>
    </source>
</evidence>
<keyword evidence="1" id="KW-0812">Transmembrane</keyword>
<feature type="transmembrane region" description="Helical" evidence="1">
    <location>
        <begin position="29"/>
        <end position="54"/>
    </location>
</feature>
<dbReference type="AlphaFoldDB" id="X1MVI8"/>
<sequence length="92" mass="10681">MEGVILHSAIATFQIYLIINKKIAISKKYLLWSFLLYLIFISSYDSFSRIIAAIDMNENISIIKMTVEVFYILGISTILVYIFKKKFGIMFP</sequence>
<accession>X1MVI8</accession>
<protein>
    <submittedName>
        <fullName evidence="2">Uncharacterized protein</fullName>
    </submittedName>
</protein>
<keyword evidence="1" id="KW-1133">Transmembrane helix</keyword>
<comment type="caution">
    <text evidence="2">The sequence shown here is derived from an EMBL/GenBank/DDBJ whole genome shotgun (WGS) entry which is preliminary data.</text>
</comment>
<evidence type="ECO:0000313" key="2">
    <source>
        <dbReference type="EMBL" id="GAI10389.1"/>
    </source>
</evidence>
<feature type="transmembrane region" description="Helical" evidence="1">
    <location>
        <begin position="60"/>
        <end position="83"/>
    </location>
</feature>
<name>X1MVI8_9ZZZZ</name>
<gene>
    <name evidence="2" type="ORF">S06H3_17839</name>
</gene>
<dbReference type="EMBL" id="BARV01008954">
    <property type="protein sequence ID" value="GAI10389.1"/>
    <property type="molecule type" value="Genomic_DNA"/>
</dbReference>
<reference evidence="2" key="1">
    <citation type="journal article" date="2014" name="Front. Microbiol.">
        <title>High frequency of phylogenetically diverse reductive dehalogenase-homologous genes in deep subseafloor sedimentary metagenomes.</title>
        <authorList>
            <person name="Kawai M."/>
            <person name="Futagami T."/>
            <person name="Toyoda A."/>
            <person name="Takaki Y."/>
            <person name="Nishi S."/>
            <person name="Hori S."/>
            <person name="Arai W."/>
            <person name="Tsubouchi T."/>
            <person name="Morono Y."/>
            <person name="Uchiyama I."/>
            <person name="Ito T."/>
            <person name="Fujiyama A."/>
            <person name="Inagaki F."/>
            <person name="Takami H."/>
        </authorList>
    </citation>
    <scope>NUCLEOTIDE SEQUENCE</scope>
    <source>
        <strain evidence="2">Expedition CK06-06</strain>
    </source>
</reference>
<organism evidence="2">
    <name type="scientific">marine sediment metagenome</name>
    <dbReference type="NCBI Taxonomy" id="412755"/>
    <lineage>
        <taxon>unclassified sequences</taxon>
        <taxon>metagenomes</taxon>
        <taxon>ecological metagenomes</taxon>
    </lineage>
</organism>
<keyword evidence="1" id="KW-0472">Membrane</keyword>
<proteinExistence type="predicted"/>